<reference evidence="1" key="1">
    <citation type="submission" date="2018-05" db="EMBL/GenBank/DDBJ databases">
        <authorList>
            <person name="Lanie J.A."/>
            <person name="Ng W.-L."/>
            <person name="Kazmierczak K.M."/>
            <person name="Andrzejewski T.M."/>
            <person name="Davidsen T.M."/>
            <person name="Wayne K.J."/>
            <person name="Tettelin H."/>
            <person name="Glass J.I."/>
            <person name="Rusch D."/>
            <person name="Podicherti R."/>
            <person name="Tsui H.-C.T."/>
            <person name="Winkler M.E."/>
        </authorList>
    </citation>
    <scope>NUCLEOTIDE SEQUENCE</scope>
</reference>
<protein>
    <submittedName>
        <fullName evidence="1">Uncharacterized protein</fullName>
    </submittedName>
</protein>
<dbReference type="EMBL" id="UINC01199200">
    <property type="protein sequence ID" value="SVE17508.1"/>
    <property type="molecule type" value="Genomic_DNA"/>
</dbReference>
<proteinExistence type="predicted"/>
<accession>A0A383BDJ8</accession>
<organism evidence="1">
    <name type="scientific">marine metagenome</name>
    <dbReference type="NCBI Taxonomy" id="408172"/>
    <lineage>
        <taxon>unclassified sequences</taxon>
        <taxon>metagenomes</taxon>
        <taxon>ecological metagenomes</taxon>
    </lineage>
</organism>
<gene>
    <name evidence="1" type="ORF">METZ01_LOCUS470362</name>
</gene>
<name>A0A383BDJ8_9ZZZZ</name>
<evidence type="ECO:0000313" key="1">
    <source>
        <dbReference type="EMBL" id="SVE17508.1"/>
    </source>
</evidence>
<sequence length="65" mass="7824">MSPRKRISQLLKAYEVADQDYEYDGGEFDYAYENSDHESDQHAEDCDWIYDNCNCHLKGDREYDY</sequence>
<dbReference type="AlphaFoldDB" id="A0A383BDJ8"/>